<dbReference type="AlphaFoldDB" id="A0A518GFV6"/>
<dbReference type="Gene3D" id="3.20.20.150">
    <property type="entry name" value="Divalent-metal-dependent TIM barrel enzymes"/>
    <property type="match status" value="1"/>
</dbReference>
<feature type="domain" description="Xylose isomerase-like TIM barrel" evidence="2">
    <location>
        <begin position="29"/>
        <end position="239"/>
    </location>
</feature>
<gene>
    <name evidence="3" type="primary">hyi_3</name>
    <name evidence="3" type="ORF">Q31a_58620</name>
</gene>
<dbReference type="EMBL" id="CP036298">
    <property type="protein sequence ID" value="QDV27473.1"/>
    <property type="molecule type" value="Genomic_DNA"/>
</dbReference>
<proteinExistence type="predicted"/>
<keyword evidence="1 3" id="KW-0413">Isomerase</keyword>
<dbReference type="GO" id="GO:0008903">
    <property type="term" value="F:hydroxypyruvate isomerase activity"/>
    <property type="evidence" value="ECO:0007669"/>
    <property type="project" value="UniProtKB-EC"/>
</dbReference>
<reference evidence="3 4" key="1">
    <citation type="submission" date="2019-02" db="EMBL/GenBank/DDBJ databases">
        <title>Deep-cultivation of Planctomycetes and their phenomic and genomic characterization uncovers novel biology.</title>
        <authorList>
            <person name="Wiegand S."/>
            <person name="Jogler M."/>
            <person name="Boedeker C."/>
            <person name="Pinto D."/>
            <person name="Vollmers J."/>
            <person name="Rivas-Marin E."/>
            <person name="Kohn T."/>
            <person name="Peeters S.H."/>
            <person name="Heuer A."/>
            <person name="Rast P."/>
            <person name="Oberbeckmann S."/>
            <person name="Bunk B."/>
            <person name="Jeske O."/>
            <person name="Meyerdierks A."/>
            <person name="Storesund J.E."/>
            <person name="Kallscheuer N."/>
            <person name="Luecker S."/>
            <person name="Lage O.M."/>
            <person name="Pohl T."/>
            <person name="Merkel B.J."/>
            <person name="Hornburger P."/>
            <person name="Mueller R.-W."/>
            <person name="Bruemmer F."/>
            <person name="Labrenz M."/>
            <person name="Spormann A.M."/>
            <person name="Op den Camp H."/>
            <person name="Overmann J."/>
            <person name="Amann R."/>
            <person name="Jetten M.S.M."/>
            <person name="Mascher T."/>
            <person name="Medema M.H."/>
            <person name="Devos D.P."/>
            <person name="Kaster A.-K."/>
            <person name="Ovreas L."/>
            <person name="Rohde M."/>
            <person name="Galperin M.Y."/>
            <person name="Jogler C."/>
        </authorList>
    </citation>
    <scope>NUCLEOTIDE SEQUENCE [LARGE SCALE GENOMIC DNA]</scope>
    <source>
        <strain evidence="3 4">Q31a</strain>
    </source>
</reference>
<protein>
    <submittedName>
        <fullName evidence="3">Hydroxypyruvate isomerase</fullName>
        <ecNumber evidence="3">5.3.1.22</ecNumber>
    </submittedName>
</protein>
<evidence type="ECO:0000256" key="1">
    <source>
        <dbReference type="ARBA" id="ARBA00023235"/>
    </source>
</evidence>
<dbReference type="EC" id="5.3.1.22" evidence="3"/>
<dbReference type="Proteomes" id="UP000318017">
    <property type="component" value="Chromosome"/>
</dbReference>
<dbReference type="PANTHER" id="PTHR43489:SF3">
    <property type="entry name" value="XYLOSE ISOMERASE DOMAIN PROTEIN TIM BARREL"/>
    <property type="match status" value="1"/>
</dbReference>
<dbReference type="InterPro" id="IPR036237">
    <property type="entry name" value="Xyl_isomerase-like_sf"/>
</dbReference>
<dbReference type="InterPro" id="IPR013022">
    <property type="entry name" value="Xyl_isomerase-like_TIM-brl"/>
</dbReference>
<keyword evidence="3" id="KW-0670">Pyruvate</keyword>
<dbReference type="InterPro" id="IPR050417">
    <property type="entry name" value="Sugar_Epim/Isomerase"/>
</dbReference>
<sequence length="243" mass="27169">MPAVELAKIGKQLGLVAIEGISADHYPAVREVGLEISLVGSHGFKEGPTSTDHHTAVEAKLRAAIDTAVQFGSPNVITFTGMQVAGMREEVAKQNCIDCWKRVIAHAEENNITLCLEHLNSRDDSHPMKGHPGYFGDDVDLCIELIQTMDSPNFRLLFDIYHVQVMHGDVIRRIRQLHPWIAHYHTAGNPGRCEIDENQEINYPPILRAILETGYTGYVAQEFIPTWENPVESLRHAIEVCDI</sequence>
<evidence type="ECO:0000313" key="3">
    <source>
        <dbReference type="EMBL" id="QDV27473.1"/>
    </source>
</evidence>
<dbReference type="SUPFAM" id="SSF51658">
    <property type="entry name" value="Xylose isomerase-like"/>
    <property type="match status" value="1"/>
</dbReference>
<dbReference type="Pfam" id="PF01261">
    <property type="entry name" value="AP_endonuc_2"/>
    <property type="match status" value="1"/>
</dbReference>
<dbReference type="PANTHER" id="PTHR43489">
    <property type="entry name" value="ISOMERASE"/>
    <property type="match status" value="1"/>
</dbReference>
<evidence type="ECO:0000259" key="2">
    <source>
        <dbReference type="Pfam" id="PF01261"/>
    </source>
</evidence>
<name>A0A518GFV6_9BACT</name>
<keyword evidence="4" id="KW-1185">Reference proteome</keyword>
<evidence type="ECO:0000313" key="4">
    <source>
        <dbReference type="Proteomes" id="UP000318017"/>
    </source>
</evidence>
<accession>A0A518GFV6</accession>
<dbReference type="KEGG" id="ahel:Q31a_58620"/>
<organism evidence="3 4">
    <name type="scientific">Aureliella helgolandensis</name>
    <dbReference type="NCBI Taxonomy" id="2527968"/>
    <lineage>
        <taxon>Bacteria</taxon>
        <taxon>Pseudomonadati</taxon>
        <taxon>Planctomycetota</taxon>
        <taxon>Planctomycetia</taxon>
        <taxon>Pirellulales</taxon>
        <taxon>Pirellulaceae</taxon>
        <taxon>Aureliella</taxon>
    </lineage>
</organism>